<evidence type="ECO:0000313" key="4">
    <source>
        <dbReference type="EMBL" id="CAG9138047.1"/>
    </source>
</evidence>
<evidence type="ECO:0000259" key="3">
    <source>
        <dbReference type="Pfam" id="PF03372"/>
    </source>
</evidence>
<feature type="domain" description="Endonuclease/exonuclease/phosphatase" evidence="3">
    <location>
        <begin position="32"/>
        <end position="259"/>
    </location>
</feature>
<evidence type="ECO:0000313" key="5">
    <source>
        <dbReference type="Proteomes" id="UP000653454"/>
    </source>
</evidence>
<accession>A0A8S4GE04</accession>
<comment type="caution">
    <text evidence="4">The sequence shown here is derived from an EMBL/GenBank/DDBJ whole genome shotgun (WGS) entry which is preliminary data.</text>
</comment>
<evidence type="ECO:0000256" key="2">
    <source>
        <dbReference type="SAM" id="MobiDB-lite"/>
    </source>
</evidence>
<dbReference type="Gene3D" id="3.60.10.10">
    <property type="entry name" value="Endonuclease/exonuclease/phosphatase"/>
    <property type="match status" value="1"/>
</dbReference>
<dbReference type="AlphaFoldDB" id="A0A8S4GE04"/>
<dbReference type="EMBL" id="CAJHNJ030000489">
    <property type="protein sequence ID" value="CAG9138047.1"/>
    <property type="molecule type" value="Genomic_DNA"/>
</dbReference>
<protein>
    <submittedName>
        <fullName evidence="4">(diamondback moth) hypothetical protein</fullName>
    </submittedName>
</protein>
<dbReference type="InterPro" id="IPR005135">
    <property type="entry name" value="Endo/exonuclease/phosphatase"/>
</dbReference>
<dbReference type="GO" id="GO:0003824">
    <property type="term" value="F:catalytic activity"/>
    <property type="evidence" value="ECO:0007669"/>
    <property type="project" value="InterPro"/>
</dbReference>
<dbReference type="InterPro" id="IPR036691">
    <property type="entry name" value="Endo/exonu/phosph_ase_sf"/>
</dbReference>
<keyword evidence="1" id="KW-0175">Coiled coil</keyword>
<name>A0A8S4GE04_PLUXY</name>
<gene>
    <name evidence="4" type="ORF">PLXY2_LOCUS16300</name>
</gene>
<feature type="region of interest" description="Disordered" evidence="2">
    <location>
        <begin position="1"/>
        <end position="21"/>
    </location>
</feature>
<dbReference type="CDD" id="cd09076">
    <property type="entry name" value="L1-EN"/>
    <property type="match status" value="1"/>
</dbReference>
<dbReference type="PANTHER" id="PTHR23227:SF67">
    <property type="entry name" value="CRANIOFACIAL DEVELOPMENT PROTEIN 2-LIKE"/>
    <property type="match status" value="1"/>
</dbReference>
<proteinExistence type="predicted"/>
<dbReference type="Pfam" id="PF03372">
    <property type="entry name" value="Exo_endo_phos"/>
    <property type="match status" value="1"/>
</dbReference>
<dbReference type="InterPro" id="IPR027124">
    <property type="entry name" value="Swc5/CFDP1/2"/>
</dbReference>
<dbReference type="SUPFAM" id="SSF56219">
    <property type="entry name" value="DNase I-like"/>
    <property type="match status" value="1"/>
</dbReference>
<feature type="coiled-coil region" evidence="1">
    <location>
        <begin position="350"/>
        <end position="395"/>
    </location>
</feature>
<feature type="non-terminal residue" evidence="4">
    <location>
        <position position="1"/>
    </location>
</feature>
<dbReference type="Proteomes" id="UP000653454">
    <property type="component" value="Unassembled WGS sequence"/>
</dbReference>
<evidence type="ECO:0000256" key="1">
    <source>
        <dbReference type="SAM" id="Coils"/>
    </source>
</evidence>
<sequence>PSNQVIQESQKKSQNEYQENTDNKKDQNLYICTWNIRSLVKDTRHLELKHSLEKFKWDIIGLSEVKMEGREILECEDYIFIYNGEKSGRNGVGFLLRKELKSYLTDIKTISDRVIRLDMCLNNQTVHLIQCYAPTESSTIEELDMFYKNLRDALINTSKNTIVMGDFNSKIGFPTAEDRTVMGPWGYGERNERGKILIQFCFENQLYITNTHFKKNYKQKWTWISPDGKTRNEIDFILIKNIQNVSNVEVLNSNFPSDHRLIRASITNFSGKAISRKHYRCKMSGLNPLEQESLKNILSEELDLLETRDMQLTYTTLIQKIKEAVNRLPKERNNDKPALSPYVEKVIIERNRLKNKEKRTRSEKNKLSALYKLIKKQIKRDLKEHRYRIIEEELEKDHPLKGHIKG</sequence>
<reference evidence="4" key="1">
    <citation type="submission" date="2020-11" db="EMBL/GenBank/DDBJ databases">
        <authorList>
            <person name="Whiteford S."/>
        </authorList>
    </citation>
    <scope>NUCLEOTIDE SEQUENCE</scope>
</reference>
<organism evidence="4 5">
    <name type="scientific">Plutella xylostella</name>
    <name type="common">Diamondback moth</name>
    <name type="synonym">Plutella maculipennis</name>
    <dbReference type="NCBI Taxonomy" id="51655"/>
    <lineage>
        <taxon>Eukaryota</taxon>
        <taxon>Metazoa</taxon>
        <taxon>Ecdysozoa</taxon>
        <taxon>Arthropoda</taxon>
        <taxon>Hexapoda</taxon>
        <taxon>Insecta</taxon>
        <taxon>Pterygota</taxon>
        <taxon>Neoptera</taxon>
        <taxon>Endopterygota</taxon>
        <taxon>Lepidoptera</taxon>
        <taxon>Glossata</taxon>
        <taxon>Ditrysia</taxon>
        <taxon>Yponomeutoidea</taxon>
        <taxon>Plutellidae</taxon>
        <taxon>Plutella</taxon>
    </lineage>
</organism>
<dbReference type="PANTHER" id="PTHR23227">
    <property type="entry name" value="BUCENTAUR RELATED"/>
    <property type="match status" value="1"/>
</dbReference>
<keyword evidence="5" id="KW-1185">Reference proteome</keyword>